<dbReference type="GO" id="GO:0009279">
    <property type="term" value="C:cell outer membrane"/>
    <property type="evidence" value="ECO:0007669"/>
    <property type="project" value="UniProtKB-SubCell"/>
</dbReference>
<dbReference type="PANTHER" id="PTHR30026:SF20">
    <property type="entry name" value="OUTER MEMBRANE PROTEIN TOLC"/>
    <property type="match status" value="1"/>
</dbReference>
<comment type="subcellular location">
    <subcellularLocation>
        <location evidence="1">Cell outer membrane</location>
    </subcellularLocation>
</comment>
<dbReference type="GO" id="GO:0015562">
    <property type="term" value="F:efflux transmembrane transporter activity"/>
    <property type="evidence" value="ECO:0007669"/>
    <property type="project" value="InterPro"/>
</dbReference>
<keyword evidence="6" id="KW-0472">Membrane</keyword>
<evidence type="ECO:0000256" key="8">
    <source>
        <dbReference type="SAM" id="Coils"/>
    </source>
</evidence>
<organism evidence="9 10">
    <name type="scientific">Putridiphycobacter roseus</name>
    <dbReference type="NCBI Taxonomy" id="2219161"/>
    <lineage>
        <taxon>Bacteria</taxon>
        <taxon>Pseudomonadati</taxon>
        <taxon>Bacteroidota</taxon>
        <taxon>Flavobacteriia</taxon>
        <taxon>Flavobacteriales</taxon>
        <taxon>Crocinitomicaceae</taxon>
        <taxon>Putridiphycobacter</taxon>
    </lineage>
</organism>
<keyword evidence="7" id="KW-0998">Cell outer membrane</keyword>
<dbReference type="PANTHER" id="PTHR30026">
    <property type="entry name" value="OUTER MEMBRANE PROTEIN TOLC"/>
    <property type="match status" value="1"/>
</dbReference>
<dbReference type="EMBL" id="QKSB01000002">
    <property type="protein sequence ID" value="PZE18126.1"/>
    <property type="molecule type" value="Genomic_DNA"/>
</dbReference>
<name>A0A2W1NJJ2_9FLAO</name>
<keyword evidence="8" id="KW-0175">Coiled coil</keyword>
<evidence type="ECO:0000256" key="3">
    <source>
        <dbReference type="ARBA" id="ARBA00022448"/>
    </source>
</evidence>
<dbReference type="Proteomes" id="UP000249248">
    <property type="component" value="Unassembled WGS sequence"/>
</dbReference>
<evidence type="ECO:0000256" key="4">
    <source>
        <dbReference type="ARBA" id="ARBA00022452"/>
    </source>
</evidence>
<sequence>MNVLFNLYPVFICTEKKQFSNVILQKIRMKSIVIILLFMLYTVNSLSQSTLNDFIVKSKWNSPAISEIKNLIKIKEIQSKLIDVQNKASTVSFTSDLYFSPYFNNKEQLISISNSPDQTAVGYDINVSNGGLYSTQLNITKNLLNNRLVENLQFQNYLQIGGDKLNHKLVQHNLEKQITDSYILAYQIQMQDEFLSNELLEIQKRIDLVEILTQKGIVQESDLLLLQLEQSSKQTARLQIKANFNNALNQLYNLSNLAYADSTYLVTPIIPLNSIKDTLYLDEKYKNDSLLIEANTHVFNNQYKPQLNLYANTGVNSADIKHINHHFGISGGIRLSIPIYDGGQKNIFSQQQHLYQENLMRAKKSDKIKLNNNLNSLQNQIDQTKKNIEALDAQLVIQQKIRNLYQIKLTKGQVSIVDFLNISRDFRQTQFLKIQIQTNLWLLYSQFNYINW</sequence>
<evidence type="ECO:0000256" key="5">
    <source>
        <dbReference type="ARBA" id="ARBA00022692"/>
    </source>
</evidence>
<evidence type="ECO:0000256" key="2">
    <source>
        <dbReference type="ARBA" id="ARBA00007613"/>
    </source>
</evidence>
<dbReference type="InterPro" id="IPR003423">
    <property type="entry name" value="OMP_efflux"/>
</dbReference>
<dbReference type="GO" id="GO:1990281">
    <property type="term" value="C:efflux pump complex"/>
    <property type="evidence" value="ECO:0007669"/>
    <property type="project" value="TreeGrafter"/>
</dbReference>
<evidence type="ECO:0000256" key="6">
    <source>
        <dbReference type="ARBA" id="ARBA00023136"/>
    </source>
</evidence>
<reference evidence="9 10" key="1">
    <citation type="submission" date="2018-06" db="EMBL/GenBank/DDBJ databases">
        <title>The draft genome sequence of Crocinitomix sp. SM1701.</title>
        <authorList>
            <person name="Zhang X."/>
        </authorList>
    </citation>
    <scope>NUCLEOTIDE SEQUENCE [LARGE SCALE GENOMIC DNA]</scope>
    <source>
        <strain evidence="9 10">SM1701</strain>
    </source>
</reference>
<dbReference type="GO" id="GO:0015288">
    <property type="term" value="F:porin activity"/>
    <property type="evidence" value="ECO:0007669"/>
    <property type="project" value="TreeGrafter"/>
</dbReference>
<evidence type="ECO:0008006" key="11">
    <source>
        <dbReference type="Google" id="ProtNLM"/>
    </source>
</evidence>
<evidence type="ECO:0000256" key="7">
    <source>
        <dbReference type="ARBA" id="ARBA00023237"/>
    </source>
</evidence>
<feature type="coiled-coil region" evidence="8">
    <location>
        <begin position="360"/>
        <end position="394"/>
    </location>
</feature>
<dbReference type="Gene3D" id="1.20.1600.10">
    <property type="entry name" value="Outer membrane efflux proteins (OEP)"/>
    <property type="match status" value="1"/>
</dbReference>
<comment type="similarity">
    <text evidence="2">Belongs to the outer membrane factor (OMF) (TC 1.B.17) family.</text>
</comment>
<keyword evidence="4" id="KW-1134">Transmembrane beta strand</keyword>
<dbReference type="InterPro" id="IPR051906">
    <property type="entry name" value="TolC-like"/>
</dbReference>
<dbReference type="Pfam" id="PF02321">
    <property type="entry name" value="OEP"/>
    <property type="match status" value="1"/>
</dbReference>
<evidence type="ECO:0000313" key="9">
    <source>
        <dbReference type="EMBL" id="PZE18126.1"/>
    </source>
</evidence>
<keyword evidence="3" id="KW-0813">Transport</keyword>
<dbReference type="AlphaFoldDB" id="A0A2W1NJJ2"/>
<keyword evidence="10" id="KW-1185">Reference proteome</keyword>
<accession>A0A2W1NJJ2</accession>
<evidence type="ECO:0000313" key="10">
    <source>
        <dbReference type="Proteomes" id="UP000249248"/>
    </source>
</evidence>
<comment type="caution">
    <text evidence="9">The sequence shown here is derived from an EMBL/GenBank/DDBJ whole genome shotgun (WGS) entry which is preliminary data.</text>
</comment>
<dbReference type="SUPFAM" id="SSF56954">
    <property type="entry name" value="Outer membrane efflux proteins (OEP)"/>
    <property type="match status" value="1"/>
</dbReference>
<protein>
    <recommendedName>
        <fullName evidence="11">TolC family protein</fullName>
    </recommendedName>
</protein>
<evidence type="ECO:0000256" key="1">
    <source>
        <dbReference type="ARBA" id="ARBA00004442"/>
    </source>
</evidence>
<keyword evidence="5" id="KW-0812">Transmembrane</keyword>
<gene>
    <name evidence="9" type="ORF">DNU06_05785</name>
</gene>
<proteinExistence type="inferred from homology"/>